<dbReference type="CDD" id="cd02440">
    <property type="entry name" value="AdoMet_MTases"/>
    <property type="match status" value="1"/>
</dbReference>
<sequence>MTMNGAIYVLSGLKNSDWVLNALHKGEARIRSEEYLLHVSVKEAVEWEHAEVLEAFRKKYGYFITRNWYSSASRCLKLIPLGQPIRRGIIKGENDVTTTYSEWLAQGTSYLKSVALAFDSAAEEYDFTIGNNFINTWIRKKSISELLRWTSSDHTLLEIGCGTGQEAIEVSKHVKRIIATDISNEMIEILSLKLKHRRLEDKIIPVKISAAEIYRIQELLPDLEINGCYSFNGPLNCEPNIKTFAKHLWEILASPGYFICSIRNTVCMSEEISHLLSFQFEKLAPRRHRPIMVSVGGTDIPAFYYPPHFFAKSFEPYFKLKKLIGLPVLLPPAYLNDYYILFRPYTSILEKIEELISSRFPFNLLGDQTLFVFQKNDILQPNLRVKKHSNF</sequence>
<dbReference type="Gene3D" id="3.40.50.150">
    <property type="entry name" value="Vaccinia Virus protein VP39"/>
    <property type="match status" value="1"/>
</dbReference>
<evidence type="ECO:0000313" key="3">
    <source>
        <dbReference type="Proteomes" id="UP000242015"/>
    </source>
</evidence>
<dbReference type="Proteomes" id="UP000242015">
    <property type="component" value="Unassembled WGS sequence"/>
</dbReference>
<accession>A0A2R6C8K2</accession>
<dbReference type="Pfam" id="PF13649">
    <property type="entry name" value="Methyltransf_25"/>
    <property type="match status" value="1"/>
</dbReference>
<dbReference type="AlphaFoldDB" id="A0A2R6C8K2"/>
<dbReference type="InterPro" id="IPR041698">
    <property type="entry name" value="Methyltransf_25"/>
</dbReference>
<organism evidence="2 3">
    <name type="scientific">Candidatus Marsarchaeota G2 archaeon BE_D</name>
    <dbReference type="NCBI Taxonomy" id="1978158"/>
    <lineage>
        <taxon>Archaea</taxon>
        <taxon>Candidatus Marsarchaeota</taxon>
        <taxon>Candidatus Marsarchaeota group 2</taxon>
    </lineage>
</organism>
<proteinExistence type="predicted"/>
<feature type="domain" description="Methyltransferase" evidence="1">
    <location>
        <begin position="157"/>
        <end position="253"/>
    </location>
</feature>
<name>A0A2R6C8K2_9ARCH</name>
<protein>
    <recommendedName>
        <fullName evidence="1">Methyltransferase domain-containing protein</fullName>
    </recommendedName>
</protein>
<dbReference type="SUPFAM" id="SSF53335">
    <property type="entry name" value="S-adenosyl-L-methionine-dependent methyltransferases"/>
    <property type="match status" value="1"/>
</dbReference>
<comment type="caution">
    <text evidence="2">The sequence shown here is derived from an EMBL/GenBank/DDBJ whole genome shotgun (WGS) entry which is preliminary data.</text>
</comment>
<dbReference type="InterPro" id="IPR029063">
    <property type="entry name" value="SAM-dependent_MTases_sf"/>
</dbReference>
<reference evidence="2 3" key="1">
    <citation type="submission" date="2017-04" db="EMBL/GenBank/DDBJ databases">
        <title>Novel microbial lineages endemic to geothermal iron-oxide mats fill important gaps in the evolutionary history of Archaea.</title>
        <authorList>
            <person name="Jay Z.J."/>
            <person name="Beam J.P."/>
            <person name="Dlakic M."/>
            <person name="Rusch D.B."/>
            <person name="Kozubal M.A."/>
            <person name="Inskeep W.P."/>
        </authorList>
    </citation>
    <scope>NUCLEOTIDE SEQUENCE [LARGE SCALE GENOMIC DNA]</scope>
    <source>
        <strain evidence="2">BE_D</strain>
    </source>
</reference>
<evidence type="ECO:0000259" key="1">
    <source>
        <dbReference type="Pfam" id="PF13649"/>
    </source>
</evidence>
<dbReference type="EMBL" id="NEXF01000307">
    <property type="protein sequence ID" value="PSO07178.1"/>
    <property type="molecule type" value="Genomic_DNA"/>
</dbReference>
<gene>
    <name evidence="2" type="ORF">B9Q04_12250</name>
</gene>
<evidence type="ECO:0000313" key="2">
    <source>
        <dbReference type="EMBL" id="PSO07178.1"/>
    </source>
</evidence>